<evidence type="ECO:0000313" key="1">
    <source>
        <dbReference type="EMBL" id="SDJ32233.1"/>
    </source>
</evidence>
<accession>A0A7Z7BIH9</accession>
<reference evidence="1 2" key="1">
    <citation type="submission" date="2016-10" db="EMBL/GenBank/DDBJ databases">
        <authorList>
            <person name="Varghese N."/>
            <person name="Submissions S."/>
        </authorList>
    </citation>
    <scope>NUCLEOTIDE SEQUENCE [LARGE SCALE GENOMIC DNA]</scope>
    <source>
        <strain evidence="1 2">PDC82</strain>
    </source>
</reference>
<dbReference type="Proteomes" id="UP000198917">
    <property type="component" value="Unassembled WGS sequence"/>
</dbReference>
<sequence length="108" mass="11626">MPDEPNARLMDEERSAAAFLVAVEKIQQSSPALTVTGAAILVAIHQDIATDSRSIANRLGLAHALVLREITSLSPRFLRVTKRDARTQRSFLEATGEGRALAASSSEI</sequence>
<dbReference type="EMBL" id="FNEW01000001">
    <property type="protein sequence ID" value="SDJ32233.1"/>
    <property type="molecule type" value="Genomic_DNA"/>
</dbReference>
<evidence type="ECO:0000313" key="2">
    <source>
        <dbReference type="Proteomes" id="UP000198917"/>
    </source>
</evidence>
<comment type="caution">
    <text evidence="1">The sequence shown here is derived from an EMBL/GenBank/DDBJ whole genome shotgun (WGS) entry which is preliminary data.</text>
</comment>
<organism evidence="1 2">
    <name type="scientific">Agrobacterium fabrum</name>
    <dbReference type="NCBI Taxonomy" id="1176649"/>
    <lineage>
        <taxon>Bacteria</taxon>
        <taxon>Pseudomonadati</taxon>
        <taxon>Pseudomonadota</taxon>
        <taxon>Alphaproteobacteria</taxon>
        <taxon>Hyphomicrobiales</taxon>
        <taxon>Rhizobiaceae</taxon>
        <taxon>Rhizobium/Agrobacterium group</taxon>
        <taxon>Agrobacterium</taxon>
        <taxon>Agrobacterium tumefaciens complex</taxon>
    </lineage>
</organism>
<gene>
    <name evidence="1" type="ORF">SAMN05428983_1157</name>
</gene>
<dbReference type="AlphaFoldDB" id="A0A7Z7BIH9"/>
<protein>
    <submittedName>
        <fullName evidence="1">Formate dehydrogenase F4B subunit</fullName>
    </submittedName>
</protein>
<name>A0A7Z7BIH9_9HYPH</name>
<proteinExistence type="predicted"/>